<feature type="compositionally biased region" description="Acidic residues" evidence="1">
    <location>
        <begin position="66"/>
        <end position="80"/>
    </location>
</feature>
<accession>A0A1H6FH33</accession>
<protein>
    <submittedName>
        <fullName evidence="2">Uncharacterized protein</fullName>
    </submittedName>
</protein>
<dbReference type="AlphaFoldDB" id="A0A1H6FH33"/>
<dbReference type="STRING" id="29539.SAMN02745716_0005"/>
<gene>
    <name evidence="2" type="ORF">SAMN02745716_0005</name>
</gene>
<evidence type="ECO:0000313" key="3">
    <source>
        <dbReference type="Proteomes" id="UP000222056"/>
    </source>
</evidence>
<name>A0A1H6FH33_THEAL</name>
<evidence type="ECO:0000313" key="2">
    <source>
        <dbReference type="EMBL" id="SEH10159.1"/>
    </source>
</evidence>
<reference evidence="3" key="1">
    <citation type="submission" date="2016-10" db="EMBL/GenBank/DDBJ databases">
        <authorList>
            <person name="Varghese N."/>
            <person name="Submissions S."/>
        </authorList>
    </citation>
    <scope>NUCLEOTIDE SEQUENCE [LARGE SCALE GENOMIC DNA]</scope>
    <source>
        <strain evidence="3">ATCC 35263</strain>
    </source>
</reference>
<dbReference type="RefSeq" id="WP_143038474.1">
    <property type="nucleotide sequence ID" value="NZ_FNWJ01000001.1"/>
</dbReference>
<keyword evidence="3" id="KW-1185">Reference proteome</keyword>
<dbReference type="Proteomes" id="UP000222056">
    <property type="component" value="Unassembled WGS sequence"/>
</dbReference>
<feature type="region of interest" description="Disordered" evidence="1">
    <location>
        <begin position="59"/>
        <end position="80"/>
    </location>
</feature>
<organism evidence="2 3">
    <name type="scientific">Thermoleophilum album</name>
    <dbReference type="NCBI Taxonomy" id="29539"/>
    <lineage>
        <taxon>Bacteria</taxon>
        <taxon>Bacillati</taxon>
        <taxon>Actinomycetota</taxon>
        <taxon>Thermoleophilia</taxon>
        <taxon>Thermoleophilales</taxon>
        <taxon>Thermoleophilaceae</taxon>
        <taxon>Thermoleophilum</taxon>
    </lineage>
</organism>
<evidence type="ECO:0000256" key="1">
    <source>
        <dbReference type="SAM" id="MobiDB-lite"/>
    </source>
</evidence>
<sequence>MIVLTVAQACELARIAGRYGPVAVRLLKGGVVVVALDHRRAQRPTVALALAADGRALTRRRLDPAPEPEADDPDWREEAA</sequence>
<dbReference type="EMBL" id="FNWJ01000001">
    <property type="protein sequence ID" value="SEH10159.1"/>
    <property type="molecule type" value="Genomic_DNA"/>
</dbReference>
<proteinExistence type="predicted"/>